<dbReference type="EMBL" id="AFYH01048048">
    <property type="status" value="NOT_ANNOTATED_CDS"/>
    <property type="molecule type" value="Genomic_DNA"/>
</dbReference>
<dbReference type="OMA" id="RTIMPVC"/>
<dbReference type="Proteomes" id="UP000008672">
    <property type="component" value="Unassembled WGS sequence"/>
</dbReference>
<protein>
    <submittedName>
        <fullName evidence="6">Solute carrier family 17 member 9</fullName>
    </submittedName>
</protein>
<dbReference type="AlphaFoldDB" id="H3BA61"/>
<keyword evidence="3 5" id="KW-1133">Transmembrane helix</keyword>
<dbReference type="HOGENOM" id="CLU_001265_5_11_1"/>
<dbReference type="EMBL" id="AFYH01048046">
    <property type="status" value="NOT_ANNOTATED_CDS"/>
    <property type="molecule type" value="Genomic_DNA"/>
</dbReference>
<dbReference type="InParanoid" id="H3BA61"/>
<feature type="transmembrane region" description="Helical" evidence="5">
    <location>
        <begin position="38"/>
        <end position="57"/>
    </location>
</feature>
<dbReference type="Gene3D" id="1.20.1250.20">
    <property type="entry name" value="MFS general substrate transporter like domains"/>
    <property type="match status" value="1"/>
</dbReference>
<keyword evidence="4 5" id="KW-0472">Membrane</keyword>
<dbReference type="InterPro" id="IPR005829">
    <property type="entry name" value="Sugar_transporter_CS"/>
</dbReference>
<feature type="transmembrane region" description="Helical" evidence="5">
    <location>
        <begin position="297"/>
        <end position="315"/>
    </location>
</feature>
<feature type="transmembrane region" description="Helical" evidence="5">
    <location>
        <begin position="69"/>
        <end position="89"/>
    </location>
</feature>
<dbReference type="Ensembl" id="ENSLACT00000018915.1">
    <property type="protein sequence ID" value="ENSLACP00000018782.1"/>
    <property type="gene ID" value="ENSLACG00000016533.1"/>
</dbReference>
<dbReference type="STRING" id="7897.ENSLACP00000018782"/>
<dbReference type="EMBL" id="AFYH01048042">
    <property type="status" value="NOT_ANNOTATED_CDS"/>
    <property type="molecule type" value="Genomic_DNA"/>
</dbReference>
<evidence type="ECO:0000256" key="1">
    <source>
        <dbReference type="ARBA" id="ARBA00004141"/>
    </source>
</evidence>
<name>H3BA61_LATCH</name>
<evidence type="ECO:0000256" key="2">
    <source>
        <dbReference type="ARBA" id="ARBA00022692"/>
    </source>
</evidence>
<dbReference type="GO" id="GO:0015867">
    <property type="term" value="P:ATP transport"/>
    <property type="evidence" value="ECO:0007669"/>
    <property type="project" value="TreeGrafter"/>
</dbReference>
<feature type="transmembrane region" description="Helical" evidence="5">
    <location>
        <begin position="101"/>
        <end position="121"/>
    </location>
</feature>
<dbReference type="EMBL" id="AFYH01048051">
    <property type="status" value="NOT_ANNOTATED_CDS"/>
    <property type="molecule type" value="Genomic_DNA"/>
</dbReference>
<dbReference type="Pfam" id="PF07690">
    <property type="entry name" value="MFS_1"/>
    <property type="match status" value="1"/>
</dbReference>
<gene>
    <name evidence="6" type="primary">SLC17A9</name>
</gene>
<feature type="transmembrane region" description="Helical" evidence="5">
    <location>
        <begin position="321"/>
        <end position="340"/>
    </location>
</feature>
<dbReference type="eggNOG" id="KOG2532">
    <property type="taxonomic scope" value="Eukaryota"/>
</dbReference>
<reference evidence="6" key="2">
    <citation type="submission" date="2025-08" db="UniProtKB">
        <authorList>
            <consortium name="Ensembl"/>
        </authorList>
    </citation>
    <scope>IDENTIFICATION</scope>
</reference>
<dbReference type="InterPro" id="IPR050382">
    <property type="entry name" value="MFS_Na/Anion_cotransporter"/>
</dbReference>
<reference evidence="6" key="3">
    <citation type="submission" date="2025-09" db="UniProtKB">
        <authorList>
            <consortium name="Ensembl"/>
        </authorList>
    </citation>
    <scope>IDENTIFICATION</scope>
</reference>
<dbReference type="SUPFAM" id="SSF103473">
    <property type="entry name" value="MFS general substrate transporter"/>
    <property type="match status" value="1"/>
</dbReference>
<keyword evidence="2 5" id="KW-0812">Transmembrane</keyword>
<dbReference type="FunCoup" id="H3BA61">
    <property type="interactions" value="42"/>
</dbReference>
<dbReference type="GO" id="GO:0022857">
    <property type="term" value="F:transmembrane transporter activity"/>
    <property type="evidence" value="ECO:0007669"/>
    <property type="project" value="InterPro"/>
</dbReference>
<dbReference type="EMBL" id="AFYH01048050">
    <property type="status" value="NOT_ANNOTATED_CDS"/>
    <property type="molecule type" value="Genomic_DNA"/>
</dbReference>
<comment type="subcellular location">
    <subcellularLocation>
        <location evidence="1">Membrane</location>
        <topology evidence="1">Multi-pass membrane protein</topology>
    </subcellularLocation>
</comment>
<organism evidence="6 7">
    <name type="scientific">Latimeria chalumnae</name>
    <name type="common">Coelacanth</name>
    <dbReference type="NCBI Taxonomy" id="7897"/>
    <lineage>
        <taxon>Eukaryota</taxon>
        <taxon>Metazoa</taxon>
        <taxon>Chordata</taxon>
        <taxon>Craniata</taxon>
        <taxon>Vertebrata</taxon>
        <taxon>Euteleostomi</taxon>
        <taxon>Coelacanthiformes</taxon>
        <taxon>Coelacanthidae</taxon>
        <taxon>Latimeria</taxon>
    </lineage>
</organism>
<accession>H3BA61</accession>
<evidence type="ECO:0000256" key="5">
    <source>
        <dbReference type="SAM" id="Phobius"/>
    </source>
</evidence>
<dbReference type="GeneTree" id="ENSGT00940000158186"/>
<evidence type="ECO:0000313" key="6">
    <source>
        <dbReference type="Ensembl" id="ENSLACP00000018782.1"/>
    </source>
</evidence>
<keyword evidence="7" id="KW-1185">Reference proteome</keyword>
<dbReference type="EMBL" id="AFYH01048045">
    <property type="status" value="NOT_ANNOTATED_CDS"/>
    <property type="molecule type" value="Genomic_DNA"/>
</dbReference>
<dbReference type="PROSITE" id="PS00217">
    <property type="entry name" value="SUGAR_TRANSPORT_2"/>
    <property type="match status" value="1"/>
</dbReference>
<dbReference type="EMBL" id="AFYH01048043">
    <property type="status" value="NOT_ANNOTATED_CDS"/>
    <property type="molecule type" value="Genomic_DNA"/>
</dbReference>
<dbReference type="InterPro" id="IPR011701">
    <property type="entry name" value="MFS"/>
</dbReference>
<evidence type="ECO:0000256" key="4">
    <source>
        <dbReference type="ARBA" id="ARBA00023136"/>
    </source>
</evidence>
<evidence type="ECO:0000313" key="7">
    <source>
        <dbReference type="Proteomes" id="UP000008672"/>
    </source>
</evidence>
<dbReference type="GO" id="GO:0016020">
    <property type="term" value="C:membrane"/>
    <property type="evidence" value="ECO:0007669"/>
    <property type="project" value="UniProtKB-SubCell"/>
</dbReference>
<feature type="transmembrane region" description="Helical" evidence="5">
    <location>
        <begin position="7"/>
        <end position="26"/>
    </location>
</feature>
<dbReference type="PANTHER" id="PTHR11662:SF279">
    <property type="entry name" value="VOLTAGE-GATED PURINE NUCLEOTIDE UNIPORTER SLC17A9"/>
    <property type="match status" value="1"/>
</dbReference>
<reference evidence="7" key="1">
    <citation type="submission" date="2011-08" db="EMBL/GenBank/DDBJ databases">
        <title>The draft genome of Latimeria chalumnae.</title>
        <authorList>
            <person name="Di Palma F."/>
            <person name="Alfoldi J."/>
            <person name="Johnson J."/>
            <person name="Berlin A."/>
            <person name="Gnerre S."/>
            <person name="Jaffe D."/>
            <person name="MacCallum I."/>
            <person name="Young S."/>
            <person name="Walker B.J."/>
            <person name="Lander E."/>
            <person name="Lindblad-Toh K."/>
        </authorList>
    </citation>
    <scope>NUCLEOTIDE SEQUENCE [LARGE SCALE GENOMIC DNA]</scope>
    <source>
        <strain evidence="7">Wild caught</strain>
    </source>
</reference>
<sequence length="354" mass="38717">RVGGEKVLLLSSVAWGSVTALTPLIAQLSLAPLWLLTLSRFLMGLLQGVHFPSLASLISQKVHESQRSFVSSVVGTGSQVGALLIGSVGSVLLDWCGWESVFFFSGLLALLWGYCMGRFLLKQKGHVVFLETLGARLYHSRCTKVPWKQLFQKASVCIMVIIITSPQGWVFNVIPWLTAIPIFFPLTFPRSKRSLTRGTPNKENSNPKINFVSFLSFFPPPGYNTASVRKFMQVNAMGLSSVCALFLSRTTNYVGAIVFASGAVGLQTFHNSGVSVNVQDLAPSCAGSLYDIKKEKIFFLGVCLVYLSGYLIEVTVSWTSVFHLIALVNVLGLSVFLMFGQAQRVDIDTSNAKQ</sequence>
<dbReference type="EMBL" id="AFYH01048047">
    <property type="status" value="NOT_ANNOTATED_CDS"/>
    <property type="molecule type" value="Genomic_DNA"/>
</dbReference>
<dbReference type="EMBL" id="AFYH01048049">
    <property type="status" value="NOT_ANNOTATED_CDS"/>
    <property type="molecule type" value="Genomic_DNA"/>
</dbReference>
<dbReference type="PANTHER" id="PTHR11662">
    <property type="entry name" value="SOLUTE CARRIER FAMILY 17"/>
    <property type="match status" value="1"/>
</dbReference>
<proteinExistence type="predicted"/>
<dbReference type="InterPro" id="IPR036259">
    <property type="entry name" value="MFS_trans_sf"/>
</dbReference>
<evidence type="ECO:0000256" key="3">
    <source>
        <dbReference type="ARBA" id="ARBA00022989"/>
    </source>
</evidence>
<dbReference type="EMBL" id="AFYH01048044">
    <property type="status" value="NOT_ANNOTATED_CDS"/>
    <property type="molecule type" value="Genomic_DNA"/>
</dbReference>